<evidence type="ECO:0000256" key="2">
    <source>
        <dbReference type="ARBA" id="ARBA00022898"/>
    </source>
</evidence>
<dbReference type="SMART" id="SM00345">
    <property type="entry name" value="HTH_GNTR"/>
    <property type="match status" value="1"/>
</dbReference>
<evidence type="ECO:0000313" key="8">
    <source>
        <dbReference type="EMBL" id="GIH40508.1"/>
    </source>
</evidence>
<proteinExistence type="inferred from homology"/>
<dbReference type="InterPro" id="IPR036388">
    <property type="entry name" value="WH-like_DNA-bd_sf"/>
</dbReference>
<dbReference type="PROSITE" id="PS50949">
    <property type="entry name" value="HTH_GNTR"/>
    <property type="match status" value="1"/>
</dbReference>
<keyword evidence="9" id="KW-1185">Reference proteome</keyword>
<dbReference type="InterPro" id="IPR015424">
    <property type="entry name" value="PyrdxlP-dep_Trfase"/>
</dbReference>
<feature type="compositionally biased region" description="Acidic residues" evidence="6">
    <location>
        <begin position="95"/>
        <end position="105"/>
    </location>
</feature>
<keyword evidence="3" id="KW-0805">Transcription regulation</keyword>
<dbReference type="Pfam" id="PF00392">
    <property type="entry name" value="GntR"/>
    <property type="match status" value="1"/>
</dbReference>
<dbReference type="PRINTS" id="PR00035">
    <property type="entry name" value="HTHGNTR"/>
</dbReference>
<evidence type="ECO:0000256" key="3">
    <source>
        <dbReference type="ARBA" id="ARBA00023015"/>
    </source>
</evidence>
<comment type="caution">
    <text evidence="8">The sequence shown here is derived from an EMBL/GenBank/DDBJ whole genome shotgun (WGS) entry which is preliminary data.</text>
</comment>
<dbReference type="Pfam" id="PF00155">
    <property type="entry name" value="Aminotran_1_2"/>
    <property type="match status" value="1"/>
</dbReference>
<sequence>MADLHLVIDRTGGGLAAQIARELREAIRSGRLAPGSRLPASRDLARDLGVSRGVVVEAYEQLVAEGFLEARTGAGTRVAAVAPRAPAEPPSPPEAEVDAEPDAEPDGERQEPCGPYYGHRPTSPDLGAFPRQAWLAAVRHVLTALPNDALDYGDPGGVPDLRAELAAYLGRVRAAAARPEDIVVVTGVAQGLSLAVHTLSAARGRRLVLAVEDPTSVRQLPLLQRAGAEVVPVPVDREGIVVAALARTRAEAVLVTPAHQYPTGVVLSPRRRAELIAWAADTGAFVLEDDYDAEFRFDRDPVGCLQGLAPGRVLLSGSVSKALAPGLRLGWVVAPRALAADVRRARGEFDLGSPVIDQYALAHLIRTGGHDRHLRRMRREYRDRRDALVLALAEHLPWIEAHGISAGLHLYAEYVPGPDVNALVMAAQAAGLAAEPVAPVLGTAPPPDGADRARPRAGRAALVIGFARLPARRIAQAVRELASMIDRQNVRTKY</sequence>
<dbReference type="Proteomes" id="UP000603904">
    <property type="component" value="Unassembled WGS sequence"/>
</dbReference>
<dbReference type="InterPro" id="IPR051446">
    <property type="entry name" value="HTH_trans_reg/aminotransferase"/>
</dbReference>
<evidence type="ECO:0000256" key="6">
    <source>
        <dbReference type="SAM" id="MobiDB-lite"/>
    </source>
</evidence>
<dbReference type="InterPro" id="IPR000524">
    <property type="entry name" value="Tscrpt_reg_HTH_GntR"/>
</dbReference>
<evidence type="ECO:0000256" key="4">
    <source>
        <dbReference type="ARBA" id="ARBA00023125"/>
    </source>
</evidence>
<keyword evidence="2" id="KW-0663">Pyridoxal phosphate</keyword>
<feature type="region of interest" description="Disordered" evidence="6">
    <location>
        <begin position="79"/>
        <end position="122"/>
    </location>
</feature>
<evidence type="ECO:0000256" key="5">
    <source>
        <dbReference type="ARBA" id="ARBA00023163"/>
    </source>
</evidence>
<dbReference type="InterPro" id="IPR015421">
    <property type="entry name" value="PyrdxlP-dep_Trfase_major"/>
</dbReference>
<dbReference type="Gene3D" id="1.10.10.10">
    <property type="entry name" value="Winged helix-like DNA-binding domain superfamily/Winged helix DNA-binding domain"/>
    <property type="match status" value="1"/>
</dbReference>
<dbReference type="Gene3D" id="3.40.640.10">
    <property type="entry name" value="Type I PLP-dependent aspartate aminotransferase-like (Major domain)"/>
    <property type="match status" value="1"/>
</dbReference>
<accession>A0ABQ4G0A1</accession>
<dbReference type="CDD" id="cd07377">
    <property type="entry name" value="WHTH_GntR"/>
    <property type="match status" value="1"/>
</dbReference>
<evidence type="ECO:0000256" key="1">
    <source>
        <dbReference type="ARBA" id="ARBA00005384"/>
    </source>
</evidence>
<feature type="domain" description="HTH gntR-type" evidence="7">
    <location>
        <begin position="13"/>
        <end position="81"/>
    </location>
</feature>
<dbReference type="SUPFAM" id="SSF46785">
    <property type="entry name" value="Winged helix' DNA-binding domain"/>
    <property type="match status" value="1"/>
</dbReference>
<gene>
    <name evidence="8" type="ORF">Mco01_35080</name>
</gene>
<dbReference type="EMBL" id="BOOC01000014">
    <property type="protein sequence ID" value="GIH40508.1"/>
    <property type="molecule type" value="Genomic_DNA"/>
</dbReference>
<reference evidence="8 9" key="1">
    <citation type="submission" date="2021-01" db="EMBL/GenBank/DDBJ databases">
        <title>Whole genome shotgun sequence of Microbispora corallina NBRC 16416.</title>
        <authorList>
            <person name="Komaki H."/>
            <person name="Tamura T."/>
        </authorList>
    </citation>
    <scope>NUCLEOTIDE SEQUENCE [LARGE SCALE GENOMIC DNA]</scope>
    <source>
        <strain evidence="8 9">NBRC 16416</strain>
    </source>
</reference>
<evidence type="ECO:0000313" key="9">
    <source>
        <dbReference type="Proteomes" id="UP000603904"/>
    </source>
</evidence>
<dbReference type="SUPFAM" id="SSF53383">
    <property type="entry name" value="PLP-dependent transferases"/>
    <property type="match status" value="1"/>
</dbReference>
<dbReference type="InterPro" id="IPR036390">
    <property type="entry name" value="WH_DNA-bd_sf"/>
</dbReference>
<comment type="similarity">
    <text evidence="1">In the C-terminal section; belongs to the class-I pyridoxal-phosphate-dependent aminotransferase family.</text>
</comment>
<dbReference type="CDD" id="cd00609">
    <property type="entry name" value="AAT_like"/>
    <property type="match status" value="1"/>
</dbReference>
<organism evidence="8 9">
    <name type="scientific">Microbispora corallina</name>
    <dbReference type="NCBI Taxonomy" id="83302"/>
    <lineage>
        <taxon>Bacteria</taxon>
        <taxon>Bacillati</taxon>
        <taxon>Actinomycetota</taxon>
        <taxon>Actinomycetes</taxon>
        <taxon>Streptosporangiales</taxon>
        <taxon>Streptosporangiaceae</taxon>
        <taxon>Microbispora</taxon>
    </lineage>
</organism>
<protein>
    <submittedName>
        <fullName evidence="8">GntR family transcriptional regulator</fullName>
    </submittedName>
</protein>
<dbReference type="PANTHER" id="PTHR46577:SF1">
    <property type="entry name" value="HTH-TYPE TRANSCRIPTIONAL REGULATORY PROTEIN GABR"/>
    <property type="match status" value="1"/>
</dbReference>
<dbReference type="InterPro" id="IPR004839">
    <property type="entry name" value="Aminotransferase_I/II_large"/>
</dbReference>
<evidence type="ECO:0000259" key="7">
    <source>
        <dbReference type="PROSITE" id="PS50949"/>
    </source>
</evidence>
<dbReference type="RefSeq" id="WP_204057913.1">
    <property type="nucleotide sequence ID" value="NZ_BAAAGP010000009.1"/>
</dbReference>
<keyword evidence="5" id="KW-0804">Transcription</keyword>
<keyword evidence="4" id="KW-0238">DNA-binding</keyword>
<name>A0ABQ4G0A1_9ACTN</name>
<dbReference type="PANTHER" id="PTHR46577">
    <property type="entry name" value="HTH-TYPE TRANSCRIPTIONAL REGULATORY PROTEIN GABR"/>
    <property type="match status" value="1"/>
</dbReference>